<dbReference type="InterPro" id="IPR027267">
    <property type="entry name" value="AH/BAR_dom_sf"/>
</dbReference>
<organism evidence="1">
    <name type="scientific">Anisakis simplex</name>
    <name type="common">Herring worm</name>
    <dbReference type="NCBI Taxonomy" id="6269"/>
    <lineage>
        <taxon>Eukaryota</taxon>
        <taxon>Metazoa</taxon>
        <taxon>Ecdysozoa</taxon>
        <taxon>Nematoda</taxon>
        <taxon>Chromadorea</taxon>
        <taxon>Rhabditida</taxon>
        <taxon>Spirurina</taxon>
        <taxon>Ascaridomorpha</taxon>
        <taxon>Ascaridoidea</taxon>
        <taxon>Anisakidae</taxon>
        <taxon>Anisakis</taxon>
        <taxon>Anisakis simplex complex</taxon>
    </lineage>
</organism>
<dbReference type="AlphaFoldDB" id="A0A0M3KHM4"/>
<evidence type="ECO:0000313" key="1">
    <source>
        <dbReference type="WBParaSite" id="ASIM_0002048901-mRNA-1"/>
    </source>
</evidence>
<protein>
    <submittedName>
        <fullName evidence="1">GED domain-containing protein</fullName>
    </submittedName>
</protein>
<dbReference type="Gene3D" id="1.20.1270.60">
    <property type="entry name" value="Arfaptin homology (AH) domain/BAR domain"/>
    <property type="match status" value="1"/>
</dbReference>
<dbReference type="SUPFAM" id="SSF103657">
    <property type="entry name" value="BAR/IMD domain-like"/>
    <property type="match status" value="1"/>
</dbReference>
<accession>A0A0M3KHM4</accession>
<proteinExistence type="predicted"/>
<dbReference type="WBParaSite" id="ASIM_0002048901-mRNA-1">
    <property type="protein sequence ID" value="ASIM_0002048901-mRNA-1"/>
    <property type="gene ID" value="ASIM_0002048901"/>
</dbReference>
<name>A0A0M3KHM4_ANISI</name>
<reference evidence="1" key="1">
    <citation type="submission" date="2017-02" db="UniProtKB">
        <authorList>
            <consortium name="WormBaseParasite"/>
        </authorList>
    </citation>
    <scope>IDENTIFICATION</scope>
</reference>
<sequence length="71" mass="8379">LKTQCDLYNDIGQIQRNLFTGIQDLIVNPLQTFVMTDSNRILQEISELDERRRDMDIAIDELNRRDFHSAI</sequence>